<keyword evidence="2" id="KW-0472">Membrane</keyword>
<accession>A0A060M0U6</accession>
<dbReference type="PANTHER" id="PTHR22916">
    <property type="entry name" value="GLYCOSYLTRANSFERASE"/>
    <property type="match status" value="1"/>
</dbReference>
<dbReference type="Pfam" id="PF00535">
    <property type="entry name" value="Glycos_transf_2"/>
    <property type="match status" value="1"/>
</dbReference>
<evidence type="ECO:0000259" key="3">
    <source>
        <dbReference type="Pfam" id="PF00535"/>
    </source>
</evidence>
<proteinExistence type="inferred from homology"/>
<protein>
    <submittedName>
        <fullName evidence="4">Glycosyltransferase</fullName>
    </submittedName>
</protein>
<name>A0A060M0U6_9BACI</name>
<reference evidence="4 5" key="1">
    <citation type="journal article" date="2014" name="Gene">
        <title>A comparative genomic analysis of the alkalitolerant soil bacterium Bacillus lehensis G1.</title>
        <authorList>
            <person name="Noor Y.M."/>
            <person name="Samsulrizal N.H."/>
            <person name="Jema'on N.A."/>
            <person name="Low K.O."/>
            <person name="Ramli A.N."/>
            <person name="Alias N.I."/>
            <person name="Damis S.I."/>
            <person name="Fuzi S.F."/>
            <person name="Isa M.N."/>
            <person name="Murad A.M."/>
            <person name="Raih M.F."/>
            <person name="Bakar F.D."/>
            <person name="Najimudin N."/>
            <person name="Mahadi N.M."/>
            <person name="Illias R.M."/>
        </authorList>
    </citation>
    <scope>NUCLEOTIDE SEQUENCE [LARGE SCALE GENOMIC DNA]</scope>
    <source>
        <strain evidence="4 5">G1</strain>
    </source>
</reference>
<dbReference type="InterPro" id="IPR029044">
    <property type="entry name" value="Nucleotide-diphossugar_trans"/>
</dbReference>
<dbReference type="PATRIC" id="fig|1246626.3.peg.3069"/>
<keyword evidence="2" id="KW-0812">Transmembrane</keyword>
<dbReference type="RefSeq" id="WP_038482746.1">
    <property type="nucleotide sequence ID" value="NZ_CP003923.1"/>
</dbReference>
<dbReference type="SUPFAM" id="SSF53448">
    <property type="entry name" value="Nucleotide-diphospho-sugar transferases"/>
    <property type="match status" value="1"/>
</dbReference>
<comment type="similarity">
    <text evidence="1">Belongs to the glycosyltransferase 2 family.</text>
</comment>
<feature type="transmembrane region" description="Helical" evidence="2">
    <location>
        <begin position="305"/>
        <end position="329"/>
    </location>
</feature>
<sequence length="341" mass="38401">MSTNKTILLSVLLVIRNEERYIATLIENLLKQEKNGFDFEIIVVDGRSTDRTLEIIQGFVEQGHRIRLFDNPKKTLPIGWNIGIKGASGSYILRIDGHTTVPNDFLQRYVNCIKRQPSADVVGGIIQSRGLGKQGKINEYVYSHPFGVGNSKFRTLEGKEWEGFVDTVPYGAYKRAVFNDVGLFDERLKRNEDIEFHKRMRDAGKTFFLSTSIQSTYFVRPTVKGLIDKSLGDGKWNIIANAATPGALGLRHRIPLLAFLAGLILLIASFLSTSALILFSIVVLVYAILNLTVSYPCAKENGMGAWLPCAATFFVLHFVRGYASFQAFFSRSYWRIRRTNT</sequence>
<dbReference type="InterPro" id="IPR001173">
    <property type="entry name" value="Glyco_trans_2-like"/>
</dbReference>
<evidence type="ECO:0000256" key="1">
    <source>
        <dbReference type="ARBA" id="ARBA00006739"/>
    </source>
</evidence>
<dbReference type="eggNOG" id="COG1215">
    <property type="taxonomic scope" value="Bacteria"/>
</dbReference>
<dbReference type="OrthoDB" id="396512at2"/>
<evidence type="ECO:0000313" key="5">
    <source>
        <dbReference type="Proteomes" id="UP000027142"/>
    </source>
</evidence>
<dbReference type="Proteomes" id="UP000027142">
    <property type="component" value="Chromosome"/>
</dbReference>
<dbReference type="STRING" id="1246626.BleG1_3076"/>
<evidence type="ECO:0000313" key="4">
    <source>
        <dbReference type="EMBL" id="AIC95640.1"/>
    </source>
</evidence>
<feature type="transmembrane region" description="Helical" evidence="2">
    <location>
        <begin position="256"/>
        <end position="289"/>
    </location>
</feature>
<keyword evidence="5" id="KW-1185">Reference proteome</keyword>
<dbReference type="AlphaFoldDB" id="A0A060M0U6"/>
<dbReference type="HOGENOM" id="CLU_025996_19_0_9"/>
<dbReference type="KEGG" id="ble:BleG1_3076"/>
<keyword evidence="4" id="KW-0808">Transferase</keyword>
<dbReference type="GO" id="GO:0016740">
    <property type="term" value="F:transferase activity"/>
    <property type="evidence" value="ECO:0007669"/>
    <property type="project" value="UniProtKB-KW"/>
</dbReference>
<dbReference type="Gene3D" id="3.90.550.10">
    <property type="entry name" value="Spore Coat Polysaccharide Biosynthesis Protein SpsA, Chain A"/>
    <property type="match status" value="1"/>
</dbReference>
<evidence type="ECO:0000256" key="2">
    <source>
        <dbReference type="SAM" id="Phobius"/>
    </source>
</evidence>
<gene>
    <name evidence="4" type="ORF">BleG1_3076</name>
</gene>
<organism evidence="4 5">
    <name type="scientific">Shouchella lehensis G1</name>
    <dbReference type="NCBI Taxonomy" id="1246626"/>
    <lineage>
        <taxon>Bacteria</taxon>
        <taxon>Bacillati</taxon>
        <taxon>Bacillota</taxon>
        <taxon>Bacilli</taxon>
        <taxon>Bacillales</taxon>
        <taxon>Bacillaceae</taxon>
        <taxon>Shouchella</taxon>
    </lineage>
</organism>
<keyword evidence="2" id="KW-1133">Transmembrane helix</keyword>
<feature type="domain" description="Glycosyltransferase 2-like" evidence="3">
    <location>
        <begin position="10"/>
        <end position="180"/>
    </location>
</feature>
<dbReference type="CDD" id="cd02525">
    <property type="entry name" value="Succinoglycan_BP_ExoA"/>
    <property type="match status" value="1"/>
</dbReference>
<dbReference type="PANTHER" id="PTHR22916:SF71">
    <property type="entry name" value="GLYCOSYL TRANSFERASE"/>
    <property type="match status" value="1"/>
</dbReference>
<dbReference type="EMBL" id="CP003923">
    <property type="protein sequence ID" value="AIC95640.1"/>
    <property type="molecule type" value="Genomic_DNA"/>
</dbReference>